<dbReference type="Gene3D" id="1.10.220.160">
    <property type="match status" value="1"/>
</dbReference>
<dbReference type="SUPFAM" id="SSF48452">
    <property type="entry name" value="TPR-like"/>
    <property type="match status" value="1"/>
</dbReference>
<proteinExistence type="predicted"/>
<dbReference type="GO" id="GO:0008270">
    <property type="term" value="F:zinc ion binding"/>
    <property type="evidence" value="ECO:0007669"/>
    <property type="project" value="UniProtKB-KW"/>
</dbReference>
<dbReference type="InterPro" id="IPR052097">
    <property type="entry name" value="SET-MYND_domain_protein"/>
</dbReference>
<accession>A0ABD2VXN6</accession>
<evidence type="ECO:0000256" key="1">
    <source>
        <dbReference type="ARBA" id="ARBA00022603"/>
    </source>
</evidence>
<dbReference type="SMART" id="SM00028">
    <property type="entry name" value="TPR"/>
    <property type="match status" value="1"/>
</dbReference>
<dbReference type="InterPro" id="IPR002893">
    <property type="entry name" value="Znf_MYND"/>
</dbReference>
<feature type="repeat" description="TPR" evidence="8">
    <location>
        <begin position="77"/>
        <end position="110"/>
    </location>
</feature>
<keyword evidence="2" id="KW-0808">Transferase</keyword>
<dbReference type="GO" id="GO:0032259">
    <property type="term" value="P:methylation"/>
    <property type="evidence" value="ECO:0007669"/>
    <property type="project" value="UniProtKB-KW"/>
</dbReference>
<reference evidence="11 12" key="1">
    <citation type="journal article" date="2024" name="bioRxiv">
        <title>A reference genome for Trichogramma kaykai: A tiny desert-dwelling parasitoid wasp with competing sex-ratio distorters.</title>
        <authorList>
            <person name="Culotta J."/>
            <person name="Lindsey A.R."/>
        </authorList>
    </citation>
    <scope>NUCLEOTIDE SEQUENCE [LARGE SCALE GENOMIC DNA]</scope>
    <source>
        <strain evidence="11 12">KSX58</strain>
    </source>
</reference>
<evidence type="ECO:0000313" key="12">
    <source>
        <dbReference type="Proteomes" id="UP001627154"/>
    </source>
</evidence>
<dbReference type="Gene3D" id="2.170.270.10">
    <property type="entry name" value="SET domain"/>
    <property type="match status" value="1"/>
</dbReference>
<sequence length="629" mass="72966">MDAERKAIIDFLSRPDINNFASDLKYQIKSVEESVKARNEGNKIYIKEDHTDDDHKMILHFYNKSIAYAPRESEELMIAYSNRAYLLMHVNKYNEAIDSLDKALQLTESTQMKLKLYCKKAKCLAALGSSVKDDLMREINQIFEVSNLPVESANLISNIIKKTKSEVASMKKFKPKNQEFLQEKQRYNKIIMDRKKVDPFDFVEIKQTENMGRGLYAKTDFKTGDIVLIEKPCLIGPHFFNKYVFCSQCLDVAWSGIPCETCHDYIFCSLTCKNMAWKEYHDIECSITPYLILCNPDLPHKCSHMSLKFLVTLIKDYGTIGELKSKMKISKNNQVKIVHKESEQKMILFNKLMSLSHDLPTDINDILTIYTIEILICLVKYTSFFCEKLKNIQYRNLSKNEDFVFIGSLLLKLIKIIFVNAHDIVNPTDMNNLSSSQLCNIYDGKYPETRGFCMGLVSSMINHSCAPNIKRCISDGIKYVFYALEPISSGTQLLESYNTCFYESPRMNRRQLLTTFVCQCIACKEDWFPFMYPIEGIEEAFIYKMKLLEPITHVKEMTFMKRINPLIDRIHRAEYVVDKDMIQTISDMMDEMVKALPHPSLARCKLLCVVNKIFEGYYGLTTPFRKCSL</sequence>
<feature type="domain" description="MYND-type" evidence="10">
    <location>
        <begin position="246"/>
        <end position="285"/>
    </location>
</feature>
<keyword evidence="1" id="KW-0489">Methyltransferase</keyword>
<evidence type="ECO:0000256" key="3">
    <source>
        <dbReference type="ARBA" id="ARBA00022691"/>
    </source>
</evidence>
<evidence type="ECO:0000256" key="5">
    <source>
        <dbReference type="ARBA" id="ARBA00022771"/>
    </source>
</evidence>
<dbReference type="Gene3D" id="6.10.140.2220">
    <property type="match status" value="1"/>
</dbReference>
<comment type="caution">
    <text evidence="11">The sequence shown here is derived from an EMBL/GenBank/DDBJ whole genome shotgun (WGS) entry which is preliminary data.</text>
</comment>
<dbReference type="InterPro" id="IPR001214">
    <property type="entry name" value="SET_dom"/>
</dbReference>
<evidence type="ECO:0000259" key="10">
    <source>
        <dbReference type="PROSITE" id="PS50865"/>
    </source>
</evidence>
<gene>
    <name evidence="11" type="ORF">TKK_019165</name>
</gene>
<dbReference type="EMBL" id="JBJJXI010000159">
    <property type="protein sequence ID" value="KAL3385167.1"/>
    <property type="molecule type" value="Genomic_DNA"/>
</dbReference>
<dbReference type="PANTHER" id="PTHR46165">
    <property type="entry name" value="SET AND MYND DOMAIN-CONTAINING PROTEIN 4"/>
    <property type="match status" value="1"/>
</dbReference>
<dbReference type="PANTHER" id="PTHR46165:SF2">
    <property type="entry name" value="SET AND MYND DOMAIN-CONTAINING PROTEIN 4"/>
    <property type="match status" value="1"/>
</dbReference>
<dbReference type="GO" id="GO:0008276">
    <property type="term" value="F:protein methyltransferase activity"/>
    <property type="evidence" value="ECO:0007669"/>
    <property type="project" value="UniProtKB-ARBA"/>
</dbReference>
<dbReference type="PROSITE" id="PS50005">
    <property type="entry name" value="TPR"/>
    <property type="match status" value="1"/>
</dbReference>
<dbReference type="InterPro" id="IPR046341">
    <property type="entry name" value="SET_dom_sf"/>
</dbReference>
<dbReference type="GO" id="GO:0008757">
    <property type="term" value="F:S-adenosylmethionine-dependent methyltransferase activity"/>
    <property type="evidence" value="ECO:0007669"/>
    <property type="project" value="UniProtKB-ARBA"/>
</dbReference>
<dbReference type="Pfam" id="PF00856">
    <property type="entry name" value="SET"/>
    <property type="match status" value="1"/>
</dbReference>
<protein>
    <recommendedName>
        <fullName evidence="13">MYND-type domain-containing protein</fullName>
    </recommendedName>
</protein>
<keyword evidence="3" id="KW-0949">S-adenosyl-L-methionine</keyword>
<dbReference type="Gene3D" id="1.25.40.10">
    <property type="entry name" value="Tetratricopeptide repeat domain"/>
    <property type="match status" value="1"/>
</dbReference>
<keyword evidence="5 7" id="KW-0863">Zinc-finger</keyword>
<evidence type="ECO:0008006" key="13">
    <source>
        <dbReference type="Google" id="ProtNLM"/>
    </source>
</evidence>
<dbReference type="PROSITE" id="PS50280">
    <property type="entry name" value="SET"/>
    <property type="match status" value="1"/>
</dbReference>
<feature type="domain" description="SET" evidence="9">
    <location>
        <begin position="201"/>
        <end position="498"/>
    </location>
</feature>
<dbReference type="InterPro" id="IPR011990">
    <property type="entry name" value="TPR-like_helical_dom_sf"/>
</dbReference>
<dbReference type="PROSITE" id="PS50865">
    <property type="entry name" value="ZF_MYND_2"/>
    <property type="match status" value="1"/>
</dbReference>
<evidence type="ECO:0000256" key="8">
    <source>
        <dbReference type="PROSITE-ProRule" id="PRU00339"/>
    </source>
</evidence>
<dbReference type="SUPFAM" id="SSF82199">
    <property type="entry name" value="SET domain"/>
    <property type="match status" value="1"/>
</dbReference>
<evidence type="ECO:0000256" key="2">
    <source>
        <dbReference type="ARBA" id="ARBA00022679"/>
    </source>
</evidence>
<keyword evidence="8" id="KW-0802">TPR repeat</keyword>
<dbReference type="InterPro" id="IPR019734">
    <property type="entry name" value="TPR_rpt"/>
</dbReference>
<keyword evidence="4" id="KW-0479">Metal-binding</keyword>
<keyword evidence="6" id="KW-0862">Zinc</keyword>
<keyword evidence="12" id="KW-1185">Reference proteome</keyword>
<dbReference type="Proteomes" id="UP001627154">
    <property type="component" value="Unassembled WGS sequence"/>
</dbReference>
<dbReference type="GO" id="GO:0008170">
    <property type="term" value="F:N-methyltransferase activity"/>
    <property type="evidence" value="ECO:0007669"/>
    <property type="project" value="UniProtKB-ARBA"/>
</dbReference>
<evidence type="ECO:0000256" key="7">
    <source>
        <dbReference type="PROSITE-ProRule" id="PRU00134"/>
    </source>
</evidence>
<dbReference type="PROSITE" id="PS01360">
    <property type="entry name" value="ZF_MYND_1"/>
    <property type="match status" value="1"/>
</dbReference>
<evidence type="ECO:0000256" key="4">
    <source>
        <dbReference type="ARBA" id="ARBA00022723"/>
    </source>
</evidence>
<organism evidence="11 12">
    <name type="scientific">Trichogramma kaykai</name>
    <dbReference type="NCBI Taxonomy" id="54128"/>
    <lineage>
        <taxon>Eukaryota</taxon>
        <taxon>Metazoa</taxon>
        <taxon>Ecdysozoa</taxon>
        <taxon>Arthropoda</taxon>
        <taxon>Hexapoda</taxon>
        <taxon>Insecta</taxon>
        <taxon>Pterygota</taxon>
        <taxon>Neoptera</taxon>
        <taxon>Endopterygota</taxon>
        <taxon>Hymenoptera</taxon>
        <taxon>Apocrita</taxon>
        <taxon>Proctotrupomorpha</taxon>
        <taxon>Chalcidoidea</taxon>
        <taxon>Trichogrammatidae</taxon>
        <taxon>Trichogramma</taxon>
    </lineage>
</organism>
<evidence type="ECO:0000313" key="11">
    <source>
        <dbReference type="EMBL" id="KAL3385167.1"/>
    </source>
</evidence>
<name>A0ABD2VXN6_9HYME</name>
<dbReference type="SMART" id="SM00317">
    <property type="entry name" value="SET"/>
    <property type="match status" value="1"/>
</dbReference>
<dbReference type="SUPFAM" id="SSF144232">
    <property type="entry name" value="HIT/MYND zinc finger-like"/>
    <property type="match status" value="1"/>
</dbReference>
<dbReference type="AlphaFoldDB" id="A0ABD2VXN6"/>
<evidence type="ECO:0000256" key="6">
    <source>
        <dbReference type="ARBA" id="ARBA00022833"/>
    </source>
</evidence>
<evidence type="ECO:0000259" key="9">
    <source>
        <dbReference type="PROSITE" id="PS50280"/>
    </source>
</evidence>